<proteinExistence type="predicted"/>
<sequence length="108" mass="12707">MELYSSEAVILSIKQILLSQQDTVTLSINQIGMFLCKWLSWLWSGSQNTDENKTDLIMTDEQRQELYDAIEWDEKKNILVVEALHFLIETDIVLINDNNHFIRLIHIK</sequence>
<evidence type="ECO:0000313" key="1">
    <source>
        <dbReference type="EMBL" id="KAG4303942.1"/>
    </source>
</evidence>
<organism evidence="1 2">
    <name type="scientific">Pneumocystis oryctolagi</name>
    <dbReference type="NCBI Taxonomy" id="42067"/>
    <lineage>
        <taxon>Eukaryota</taxon>
        <taxon>Fungi</taxon>
        <taxon>Dikarya</taxon>
        <taxon>Ascomycota</taxon>
        <taxon>Taphrinomycotina</taxon>
        <taxon>Pneumocystomycetes</taxon>
        <taxon>Pneumocystaceae</taxon>
        <taxon>Pneumocystis</taxon>
    </lineage>
</organism>
<dbReference type="Proteomes" id="UP000768646">
    <property type="component" value="Unassembled WGS sequence"/>
</dbReference>
<protein>
    <submittedName>
        <fullName evidence="1">Uncharacterized protein</fullName>
    </submittedName>
</protein>
<evidence type="ECO:0000313" key="2">
    <source>
        <dbReference type="Proteomes" id="UP000768646"/>
    </source>
</evidence>
<keyword evidence="2" id="KW-1185">Reference proteome</keyword>
<dbReference type="EMBL" id="JABTEG010000014">
    <property type="protein sequence ID" value="KAG4303942.1"/>
    <property type="molecule type" value="Genomic_DNA"/>
</dbReference>
<gene>
    <name evidence="1" type="ORF">PORY_002686</name>
</gene>
<accession>A0ACB7CBT7</accession>
<comment type="caution">
    <text evidence="1">The sequence shown here is derived from an EMBL/GenBank/DDBJ whole genome shotgun (WGS) entry which is preliminary data.</text>
</comment>
<name>A0ACB7CBT7_9ASCO</name>
<reference evidence="1 2" key="1">
    <citation type="journal article" date="2021" name="Commun. Biol.">
        <title>Genomic insights into the host specific adaptation of the Pneumocystis genus.</title>
        <authorList>
            <person name="Cisse O.H."/>
            <person name="Ma L."/>
            <person name="Dekker J.P."/>
            <person name="Khil P.P."/>
            <person name="Youn J.-H."/>
            <person name="Brenchley J.M."/>
            <person name="Blair R."/>
            <person name="Pahar B."/>
            <person name="Chabe M."/>
            <person name="Van Rompay K.K.A."/>
            <person name="Keesler R."/>
            <person name="Sukura A."/>
            <person name="Hirsch V."/>
            <person name="Kutty G."/>
            <person name="Liu Y."/>
            <person name="Peng L."/>
            <person name="Chen J."/>
            <person name="Song J."/>
            <person name="Weissenbacher-Lang C."/>
            <person name="Xu J."/>
            <person name="Upham N.S."/>
            <person name="Stajich J.E."/>
            <person name="Cuomo C.A."/>
            <person name="Cushion M.T."/>
            <person name="Kovacs J.A."/>
        </authorList>
    </citation>
    <scope>NUCLEOTIDE SEQUENCE [LARGE SCALE GENOMIC DNA]</scope>
    <source>
        <strain evidence="1 2">RABM</strain>
    </source>
</reference>